<dbReference type="RefSeq" id="XP_030999682.1">
    <property type="nucleotide sequence ID" value="XM_031134762.1"/>
</dbReference>
<feature type="region of interest" description="Disordered" evidence="1">
    <location>
        <begin position="209"/>
        <end position="239"/>
    </location>
</feature>
<feature type="region of interest" description="Disordered" evidence="1">
    <location>
        <begin position="332"/>
        <end position="405"/>
    </location>
</feature>
<sequence>MHAAAPAADPRRPVLGAADDGITNHVVAGAVVEPYRRPLNVPRGPEDAEEQPAKRRRCQDAVRRDELEAVQQLLVQLLARPRGALGQRPVFRVPALLLAGGRDNSSVYTRHRQGDRLAVPDLVLLFGAGIPDEHNLPVRPARRDERVPPFSVQHVPRPDMLAGMVPHRPDVRQRPAAPPSLGARHVQPPLLRRGVLAKGVHSYTTTRLLPAAPAGEPHPPDPRVVAHGHGERPLGQLHRRRDLGLAREARLPRLAAHPAADLRGPGPDRLPQRPAAARRQVPHAYRPVVAAGREQAPPVASGPHRLDLGRDVHAEDGPLVAREDVQDLRGRGRGGLLARRGGAGDVARPDDDLAKHRPARDQDARARRPRHVGRVEYRPRRRHQRAHGQRRAGAGAGAARHHGEGHHLVVRRDQHAPPAVGGTQRPVVDQVRRAAPRPHGDGGGDLLVRCTRAPSFLLTAATDRPLQRPARQDGDAARAPDQHVAAAVDTHPVHGLVLEDGASRAGPWRR</sequence>
<feature type="region of interest" description="Disordered" evidence="1">
    <location>
        <begin position="255"/>
        <end position="281"/>
    </location>
</feature>
<feature type="region of interest" description="Disordered" evidence="1">
    <location>
        <begin position="37"/>
        <end position="56"/>
    </location>
</feature>
<reference evidence="2 3" key="1">
    <citation type="submission" date="2019-06" db="EMBL/GenBank/DDBJ databases">
        <title>Draft genome sequence of the filamentous fungus Phialemoniopsis curvata isolated from diesel fuel.</title>
        <authorList>
            <person name="Varaljay V.A."/>
            <person name="Lyon W.J."/>
            <person name="Crouch A.L."/>
            <person name="Drake C.E."/>
            <person name="Hollomon J.M."/>
            <person name="Nadeau L.J."/>
            <person name="Nunn H.S."/>
            <person name="Stevenson B.S."/>
            <person name="Bojanowski C.L."/>
            <person name="Crookes-Goodson W.J."/>
        </authorList>
    </citation>
    <scope>NUCLEOTIDE SEQUENCE [LARGE SCALE GENOMIC DNA]</scope>
    <source>
        <strain evidence="2 3">D216</strain>
    </source>
</reference>
<dbReference type="Proteomes" id="UP000319257">
    <property type="component" value="Unassembled WGS sequence"/>
</dbReference>
<organism evidence="2 3">
    <name type="scientific">Thyridium curvatum</name>
    <dbReference type="NCBI Taxonomy" id="1093900"/>
    <lineage>
        <taxon>Eukaryota</taxon>
        <taxon>Fungi</taxon>
        <taxon>Dikarya</taxon>
        <taxon>Ascomycota</taxon>
        <taxon>Pezizomycotina</taxon>
        <taxon>Sordariomycetes</taxon>
        <taxon>Sordariomycetidae</taxon>
        <taxon>Thyridiales</taxon>
        <taxon>Thyridiaceae</taxon>
        <taxon>Thyridium</taxon>
    </lineage>
</organism>
<comment type="caution">
    <text evidence="2">The sequence shown here is derived from an EMBL/GenBank/DDBJ whole genome shotgun (WGS) entry which is preliminary data.</text>
</comment>
<protein>
    <submittedName>
        <fullName evidence="2">Uncharacterized protein</fullName>
    </submittedName>
</protein>
<proteinExistence type="predicted"/>
<feature type="region of interest" description="Disordered" evidence="1">
    <location>
        <begin position="460"/>
        <end position="510"/>
    </location>
</feature>
<dbReference type="GeneID" id="41979419"/>
<gene>
    <name evidence="2" type="ORF">E0L32_011972</name>
</gene>
<feature type="compositionally biased region" description="Basic and acidic residues" evidence="1">
    <location>
        <begin position="347"/>
        <end position="366"/>
    </location>
</feature>
<dbReference type="InParanoid" id="A0A507BLB1"/>
<evidence type="ECO:0000313" key="2">
    <source>
        <dbReference type="EMBL" id="TPX17971.1"/>
    </source>
</evidence>
<evidence type="ECO:0000313" key="3">
    <source>
        <dbReference type="Proteomes" id="UP000319257"/>
    </source>
</evidence>
<feature type="compositionally biased region" description="Basic and acidic residues" evidence="1">
    <location>
        <begin position="470"/>
        <end position="481"/>
    </location>
</feature>
<feature type="compositionally biased region" description="Basic residues" evidence="1">
    <location>
        <begin position="379"/>
        <end position="390"/>
    </location>
</feature>
<evidence type="ECO:0000256" key="1">
    <source>
        <dbReference type="SAM" id="MobiDB-lite"/>
    </source>
</evidence>
<dbReference type="EMBL" id="SKBQ01000127">
    <property type="protein sequence ID" value="TPX17971.1"/>
    <property type="molecule type" value="Genomic_DNA"/>
</dbReference>
<accession>A0A507BLB1</accession>
<keyword evidence="3" id="KW-1185">Reference proteome</keyword>
<dbReference type="AlphaFoldDB" id="A0A507BLB1"/>
<name>A0A507BLB1_9PEZI</name>